<feature type="transmembrane region" description="Helical" evidence="1">
    <location>
        <begin position="210"/>
        <end position="228"/>
    </location>
</feature>
<keyword evidence="1" id="KW-0812">Transmembrane</keyword>
<dbReference type="EMBL" id="JACVXD010000001">
    <property type="protein sequence ID" value="MBD0823030.1"/>
    <property type="molecule type" value="Genomic_DNA"/>
</dbReference>
<reference evidence="3 4" key="1">
    <citation type="journal article" date="2018" name="J. Microbiol.">
        <title>Aestuariibaculum marinum sp. nov., a marine bacterium isolated from seawater in South Korea.</title>
        <authorList>
            <person name="Choi J."/>
            <person name="Lee D."/>
            <person name="Jang J.H."/>
            <person name="Cha S."/>
            <person name="Seo T."/>
        </authorList>
    </citation>
    <scope>NUCLEOTIDE SEQUENCE [LARGE SCALE GENOMIC DNA]</scope>
    <source>
        <strain evidence="3 4">IP7</strain>
    </source>
</reference>
<feature type="transmembrane region" description="Helical" evidence="1">
    <location>
        <begin position="240"/>
        <end position="259"/>
    </location>
</feature>
<dbReference type="InterPro" id="IPR000620">
    <property type="entry name" value="EamA_dom"/>
</dbReference>
<dbReference type="SUPFAM" id="SSF103481">
    <property type="entry name" value="Multidrug resistance efflux transporter EmrE"/>
    <property type="match status" value="2"/>
</dbReference>
<dbReference type="RefSeq" id="WP_188222330.1">
    <property type="nucleotide sequence ID" value="NZ_JACVXD010000001.1"/>
</dbReference>
<feature type="transmembrane region" description="Helical" evidence="1">
    <location>
        <begin position="88"/>
        <end position="107"/>
    </location>
</feature>
<keyword evidence="1" id="KW-1133">Transmembrane helix</keyword>
<keyword evidence="4" id="KW-1185">Reference proteome</keyword>
<feature type="transmembrane region" description="Helical" evidence="1">
    <location>
        <begin position="33"/>
        <end position="52"/>
    </location>
</feature>
<feature type="domain" description="EamA" evidence="2">
    <location>
        <begin position="144"/>
        <end position="282"/>
    </location>
</feature>
<dbReference type="AlphaFoldDB" id="A0A8J6U2D6"/>
<organism evidence="3 4">
    <name type="scientific">Aestuariibaculum marinum</name>
    <dbReference type="NCBI Taxonomy" id="2683592"/>
    <lineage>
        <taxon>Bacteria</taxon>
        <taxon>Pseudomonadati</taxon>
        <taxon>Bacteroidota</taxon>
        <taxon>Flavobacteriia</taxon>
        <taxon>Flavobacteriales</taxon>
        <taxon>Flavobacteriaceae</taxon>
    </lineage>
</organism>
<name>A0A8J6U2D6_9FLAO</name>
<dbReference type="GO" id="GO:0016020">
    <property type="term" value="C:membrane"/>
    <property type="evidence" value="ECO:0007669"/>
    <property type="project" value="InterPro"/>
</dbReference>
<evidence type="ECO:0000313" key="3">
    <source>
        <dbReference type="EMBL" id="MBD0823030.1"/>
    </source>
</evidence>
<evidence type="ECO:0000313" key="4">
    <source>
        <dbReference type="Proteomes" id="UP000621516"/>
    </source>
</evidence>
<feature type="domain" description="EamA" evidence="2">
    <location>
        <begin position="10"/>
        <end position="136"/>
    </location>
</feature>
<gene>
    <name evidence="3" type="ORF">ICJ85_03260</name>
</gene>
<comment type="caution">
    <text evidence="3">The sequence shown here is derived from an EMBL/GenBank/DDBJ whole genome shotgun (WGS) entry which is preliminary data.</text>
</comment>
<dbReference type="PANTHER" id="PTHR22911">
    <property type="entry name" value="ACYL-MALONYL CONDENSING ENZYME-RELATED"/>
    <property type="match status" value="1"/>
</dbReference>
<evidence type="ECO:0000259" key="2">
    <source>
        <dbReference type="Pfam" id="PF00892"/>
    </source>
</evidence>
<dbReference type="Proteomes" id="UP000621516">
    <property type="component" value="Unassembled WGS sequence"/>
</dbReference>
<evidence type="ECO:0000256" key="1">
    <source>
        <dbReference type="SAM" id="Phobius"/>
    </source>
</evidence>
<feature type="transmembrane region" description="Helical" evidence="1">
    <location>
        <begin position="144"/>
        <end position="163"/>
    </location>
</feature>
<accession>A0A8J6U2D6</accession>
<dbReference type="InterPro" id="IPR037185">
    <property type="entry name" value="EmrE-like"/>
</dbReference>
<feature type="transmembrane region" description="Helical" evidence="1">
    <location>
        <begin position="7"/>
        <end position="27"/>
    </location>
</feature>
<feature type="transmembrane region" description="Helical" evidence="1">
    <location>
        <begin position="175"/>
        <end position="198"/>
    </location>
</feature>
<keyword evidence="1" id="KW-0472">Membrane</keyword>
<feature type="transmembrane region" description="Helical" evidence="1">
    <location>
        <begin position="64"/>
        <end position="82"/>
    </location>
</feature>
<sequence length="304" mass="33965">MNRSYLELHIAIVLAGFTGLFGKLVTLNEMLLVFYRVLFSSVVLLVLLKYIQRHKSTVSFWSKTNGLMLANGVLLALHWVFFFGSIKASTVSLGILCFCLTSFFTALLEPLLNKKRFSIRNLALSALSLVGIALIFGFDSSYRLGIALGVISSVFISLFTIFNERFIHRHDTIKVTTFQMVGGVIGLGIIILLFSQFTDFVFQLPNTSDLGYLLILSLFCTVLLCLLLNNALRHISSFTVNLSFNLEPIYTIILSAILFNEAADFTLSFWFGLSLILSSIVLQTVFARAHRKRIKSESLANISS</sequence>
<feature type="transmembrane region" description="Helical" evidence="1">
    <location>
        <begin position="265"/>
        <end position="286"/>
    </location>
</feature>
<dbReference type="PANTHER" id="PTHR22911:SF79">
    <property type="entry name" value="MOBA-LIKE NTP TRANSFERASE DOMAIN-CONTAINING PROTEIN"/>
    <property type="match status" value="1"/>
</dbReference>
<protein>
    <submittedName>
        <fullName evidence="3">EamA family transporter</fullName>
    </submittedName>
</protein>
<dbReference type="Pfam" id="PF00892">
    <property type="entry name" value="EamA"/>
    <property type="match status" value="2"/>
</dbReference>
<proteinExistence type="predicted"/>
<feature type="transmembrane region" description="Helical" evidence="1">
    <location>
        <begin position="119"/>
        <end position="138"/>
    </location>
</feature>